<dbReference type="AlphaFoldDB" id="A0A7S2BD13"/>
<protein>
    <submittedName>
        <fullName evidence="1">Uncharacterized protein</fullName>
    </submittedName>
</protein>
<accession>A0A7S2BD13</accession>
<reference evidence="1" key="1">
    <citation type="submission" date="2021-01" db="EMBL/GenBank/DDBJ databases">
        <authorList>
            <person name="Corre E."/>
            <person name="Pelletier E."/>
            <person name="Niang G."/>
            <person name="Scheremetjew M."/>
            <person name="Finn R."/>
            <person name="Kale V."/>
            <person name="Holt S."/>
            <person name="Cochrane G."/>
            <person name="Meng A."/>
            <person name="Brown T."/>
            <person name="Cohen L."/>
        </authorList>
    </citation>
    <scope>NUCLEOTIDE SEQUENCE</scope>
    <source>
        <strain evidence="1">RCC1693</strain>
    </source>
</reference>
<organism evidence="1">
    <name type="scientific">Florenciella parvula</name>
    <dbReference type="NCBI Taxonomy" id="236787"/>
    <lineage>
        <taxon>Eukaryota</taxon>
        <taxon>Sar</taxon>
        <taxon>Stramenopiles</taxon>
        <taxon>Ochrophyta</taxon>
        <taxon>Dictyochophyceae</taxon>
        <taxon>Florenciellales</taxon>
        <taxon>Florenciella</taxon>
    </lineage>
</organism>
<proteinExistence type="predicted"/>
<evidence type="ECO:0000313" key="1">
    <source>
        <dbReference type="EMBL" id="CAD9392476.1"/>
    </source>
</evidence>
<sequence length="196" mass="20804">MTVQLKRLLPLLEAPSHYGQIGGADGFKSTLTPRTHIVNAIDAFGELLASGPAEGGAPRSHPPVYKSAVLTVLGLFIVASPVNFNLAPELPLGMPLPVKVLTLTSINVIANTYIGLPLMSFFFGGWLQVPLPAGANPGWLHKVLVRGLPGWRSQVSVTVVYFALLVTSILCEQNGLLWFPAVDDDVGLVVNATSSQ</sequence>
<gene>
    <name evidence="1" type="ORF">FPAR1323_LOCUS3209</name>
</gene>
<dbReference type="EMBL" id="HBGT01005860">
    <property type="protein sequence ID" value="CAD9392476.1"/>
    <property type="molecule type" value="Transcribed_RNA"/>
</dbReference>
<name>A0A7S2BD13_9STRA</name>